<accession>T1IJH1</accession>
<dbReference type="EnsemblMetazoa" id="SMAR001039-RA">
    <property type="protein sequence ID" value="SMAR001039-PA"/>
    <property type="gene ID" value="SMAR001039"/>
</dbReference>
<dbReference type="EMBL" id="JH430287">
    <property type="status" value="NOT_ANNOTATED_CDS"/>
    <property type="molecule type" value="Genomic_DNA"/>
</dbReference>
<sequence>MGFDQNHRMGLDSNHRMGFDRNPRVIFRDPRVILRDLTEHISMTQEKLDVVDKFNSKYNNNGILFEDDKPVVPGIAVRSAAVETLIEFCVNCFGKFIFTCSVLCRQFNLKI</sequence>
<dbReference type="HOGENOM" id="CLU_2161514_0_0_1"/>
<proteinExistence type="predicted"/>
<dbReference type="Proteomes" id="UP000014500">
    <property type="component" value="Unassembled WGS sequence"/>
</dbReference>
<protein>
    <submittedName>
        <fullName evidence="1">Uncharacterized protein</fullName>
    </submittedName>
</protein>
<reference evidence="1" key="2">
    <citation type="submission" date="2015-02" db="UniProtKB">
        <authorList>
            <consortium name="EnsemblMetazoa"/>
        </authorList>
    </citation>
    <scope>IDENTIFICATION</scope>
</reference>
<reference evidence="2" key="1">
    <citation type="submission" date="2011-05" db="EMBL/GenBank/DDBJ databases">
        <authorList>
            <person name="Richards S.R."/>
            <person name="Qu J."/>
            <person name="Jiang H."/>
            <person name="Jhangiani S.N."/>
            <person name="Agravi P."/>
            <person name="Goodspeed R."/>
            <person name="Gross S."/>
            <person name="Mandapat C."/>
            <person name="Jackson L."/>
            <person name="Mathew T."/>
            <person name="Pu L."/>
            <person name="Thornton R."/>
            <person name="Saada N."/>
            <person name="Wilczek-Boney K.B."/>
            <person name="Lee S."/>
            <person name="Kovar C."/>
            <person name="Wu Y."/>
            <person name="Scherer S.E."/>
            <person name="Worley K.C."/>
            <person name="Muzny D.M."/>
            <person name="Gibbs R."/>
        </authorList>
    </citation>
    <scope>NUCLEOTIDE SEQUENCE</scope>
    <source>
        <strain evidence="2">Brora</strain>
    </source>
</reference>
<evidence type="ECO:0000313" key="1">
    <source>
        <dbReference type="EnsemblMetazoa" id="SMAR001039-PA"/>
    </source>
</evidence>
<name>T1IJH1_STRMM</name>
<dbReference type="AlphaFoldDB" id="T1IJH1"/>
<evidence type="ECO:0000313" key="2">
    <source>
        <dbReference type="Proteomes" id="UP000014500"/>
    </source>
</evidence>
<keyword evidence="2" id="KW-1185">Reference proteome</keyword>
<organism evidence="1 2">
    <name type="scientific">Strigamia maritima</name>
    <name type="common">European centipede</name>
    <name type="synonym">Geophilus maritimus</name>
    <dbReference type="NCBI Taxonomy" id="126957"/>
    <lineage>
        <taxon>Eukaryota</taxon>
        <taxon>Metazoa</taxon>
        <taxon>Ecdysozoa</taxon>
        <taxon>Arthropoda</taxon>
        <taxon>Myriapoda</taxon>
        <taxon>Chilopoda</taxon>
        <taxon>Pleurostigmophora</taxon>
        <taxon>Geophilomorpha</taxon>
        <taxon>Linotaeniidae</taxon>
        <taxon>Strigamia</taxon>
    </lineage>
</organism>